<dbReference type="Pfam" id="PF21758">
    <property type="entry name" value="PAC_bac"/>
    <property type="match status" value="1"/>
</dbReference>
<feature type="domain" description="Prenylated flavin chaperone LpdD-like" evidence="1">
    <location>
        <begin position="10"/>
        <end position="113"/>
    </location>
</feature>
<accession>A0A949NB63</accession>
<evidence type="ECO:0000313" key="3">
    <source>
        <dbReference type="Proteomes" id="UP000712157"/>
    </source>
</evidence>
<dbReference type="Proteomes" id="UP000712157">
    <property type="component" value="Unassembled WGS sequence"/>
</dbReference>
<gene>
    <name evidence="2" type="ORF">KTH89_11870</name>
</gene>
<sequence>MPQAEFRYEEEQLKIEIQWMGEDLCIRFYGGDRGHIGSIAMAEPRPSLTGSGQTSATVSVYTYSGHKDDIVASSVAREVAAELNRKCVVIVGIHYDHFTQERLAAVNRIAAQIPVMAEEAYGAIH</sequence>
<dbReference type="EMBL" id="JAHQCW010000018">
    <property type="protein sequence ID" value="MBU9737237.1"/>
    <property type="molecule type" value="Genomic_DNA"/>
</dbReference>
<evidence type="ECO:0000313" key="2">
    <source>
        <dbReference type="EMBL" id="MBU9737237.1"/>
    </source>
</evidence>
<comment type="caution">
    <text evidence="2">The sequence shown here is derived from an EMBL/GenBank/DDBJ whole genome shotgun (WGS) entry which is preliminary data.</text>
</comment>
<organism evidence="2 3">
    <name type="scientific">Diplocloster agilis</name>
    <dbReference type="NCBI Taxonomy" id="2850323"/>
    <lineage>
        <taxon>Bacteria</taxon>
        <taxon>Bacillati</taxon>
        <taxon>Bacillota</taxon>
        <taxon>Clostridia</taxon>
        <taxon>Lachnospirales</taxon>
        <taxon>Lachnospiraceae</taxon>
        <taxon>Diplocloster</taxon>
    </lineage>
</organism>
<protein>
    <recommendedName>
        <fullName evidence="1">Prenylated flavin chaperone LpdD-like domain-containing protein</fullName>
    </recommendedName>
</protein>
<proteinExistence type="predicted"/>
<dbReference type="RefSeq" id="WP_238721848.1">
    <property type="nucleotide sequence ID" value="NZ_JAHQCW010000018.1"/>
</dbReference>
<name>A0A949NB63_9FIRM</name>
<dbReference type="InterPro" id="IPR048844">
    <property type="entry name" value="LpdD_chaperone-like"/>
</dbReference>
<keyword evidence="3" id="KW-1185">Reference proteome</keyword>
<reference evidence="2" key="1">
    <citation type="submission" date="2021-06" db="EMBL/GenBank/DDBJ databases">
        <title>Description of novel taxa of the family Lachnospiraceae.</title>
        <authorList>
            <person name="Chaplin A.V."/>
            <person name="Sokolova S.R."/>
            <person name="Pikina A.P."/>
            <person name="Korzhanova M."/>
            <person name="Belova V."/>
            <person name="Korostin D."/>
            <person name="Efimov B.A."/>
        </authorList>
    </citation>
    <scope>NUCLEOTIDE SEQUENCE</scope>
    <source>
        <strain evidence="2">ASD5720</strain>
    </source>
</reference>
<evidence type="ECO:0000259" key="1">
    <source>
        <dbReference type="Pfam" id="PF21758"/>
    </source>
</evidence>
<dbReference type="AlphaFoldDB" id="A0A949NB63"/>